<feature type="compositionally biased region" description="Low complexity" evidence="1">
    <location>
        <begin position="55"/>
        <end position="66"/>
    </location>
</feature>
<accession>D0LJ11</accession>
<evidence type="ECO:0000256" key="1">
    <source>
        <dbReference type="SAM" id="MobiDB-lite"/>
    </source>
</evidence>
<proteinExistence type="predicted"/>
<dbReference type="InterPro" id="IPR032871">
    <property type="entry name" value="AHH_dom_containing"/>
</dbReference>
<feature type="region of interest" description="Disordered" evidence="1">
    <location>
        <begin position="1"/>
        <end position="121"/>
    </location>
</feature>
<feature type="compositionally biased region" description="Pro residues" evidence="1">
    <location>
        <begin position="91"/>
        <end position="107"/>
    </location>
</feature>
<sequence length="830" mass="88706">MGPEESQGAAPQRPTPPAVPRPTSGSADTSQTDWSTLDQQSKRDLLHRAFCGTEPPDAATPSAAAPGQETTRAGSSVQRTPSRPTPVQTAPSPPLPQAAAPRHPPAAPVQRKPAQAQETPLARALRTRAADDIKALDDFDSLSDAERLVFIRALLAQGWVGPRDERALERIWASFDERILAVAGAHIGLWRQSCARGAQLDELPAVRGMQARFRRDVRARARDVLTRNEAYVRAEMEALGTTERGAVAPTDSVIPADEQADYLASVRERAEDLALARHARDKLASVPVGYERFVSKGGSLWLIVRFQPDARPSFAHDSEAVPEARRAEDARSWGEVKAHHERLQAVIAQLASTSPVLYQAAAQEDDEALATMAAAPPAEARGTMAERLADLLSDIRATRAKLGGDLDDRDLAPLHEQLFAGAASASGTDWSAPGNRWAAERLLADHESMEFWTQLGLSTVAAAAFVVAELASFGSATFFLAAGAGLAAGGTLAAGSWEHAEDLGTAANASTGEGGVVSRAQADRAQTTAIVNSALLFLDLIPAARAARGVATASRGARAGAREGAEQAAERAGREGAEQAGERAGREGAEQAGGESAEQAAQASRRLQPNEAANWASVARDYVGKPLDEVGPPPGYAAYHVGGRSILRRNNADDALFARLSLDEDGIIRAGAPPRVRVSSSLRKAESVGELLTRAGHTARPPHHQAHHVIPDEVVRTHPLFRLARERGVFDHDAPENIALLARSEVREPGRAPFVPEKIPGLSEGLPRHQGPHGDYTRMIRRLVDEAGESLHARGLRLDAVSDEVLERLIDKLTSSAWQTLKTWDRPVLK</sequence>
<feature type="compositionally biased region" description="Polar residues" evidence="1">
    <location>
        <begin position="24"/>
        <end position="39"/>
    </location>
</feature>
<reference evidence="2 3" key="1">
    <citation type="journal article" date="2010" name="Stand. Genomic Sci.">
        <title>Complete genome sequence of Haliangium ochraceum type strain (SMP-2).</title>
        <authorList>
            <consortium name="US DOE Joint Genome Institute (JGI-PGF)"/>
            <person name="Ivanova N."/>
            <person name="Daum C."/>
            <person name="Lang E."/>
            <person name="Abt B."/>
            <person name="Kopitz M."/>
            <person name="Saunders E."/>
            <person name="Lapidus A."/>
            <person name="Lucas S."/>
            <person name="Glavina Del Rio T."/>
            <person name="Nolan M."/>
            <person name="Tice H."/>
            <person name="Copeland A."/>
            <person name="Cheng J.F."/>
            <person name="Chen F."/>
            <person name="Bruce D."/>
            <person name="Goodwin L."/>
            <person name="Pitluck S."/>
            <person name="Mavromatis K."/>
            <person name="Pati A."/>
            <person name="Mikhailova N."/>
            <person name="Chen A."/>
            <person name="Palaniappan K."/>
            <person name="Land M."/>
            <person name="Hauser L."/>
            <person name="Chang Y.J."/>
            <person name="Jeffries C.D."/>
            <person name="Detter J.C."/>
            <person name="Brettin T."/>
            <person name="Rohde M."/>
            <person name="Goker M."/>
            <person name="Bristow J."/>
            <person name="Markowitz V."/>
            <person name="Eisen J.A."/>
            <person name="Hugenholtz P."/>
            <person name="Kyrpides N.C."/>
            <person name="Klenk H.P."/>
        </authorList>
    </citation>
    <scope>NUCLEOTIDE SEQUENCE [LARGE SCALE GENOMIC DNA]</scope>
    <source>
        <strain evidence="3">DSM 14365 / CIP 107738 / JCM 11303 / AJ 13395 / SMP-2</strain>
    </source>
</reference>
<evidence type="ECO:0000313" key="2">
    <source>
        <dbReference type="EMBL" id="ACY13040.1"/>
    </source>
</evidence>
<gene>
    <name evidence="2" type="ordered locus">Hoch_0399</name>
</gene>
<dbReference type="Proteomes" id="UP000001880">
    <property type="component" value="Chromosome"/>
</dbReference>
<feature type="region of interest" description="Disordered" evidence="1">
    <location>
        <begin position="553"/>
        <end position="610"/>
    </location>
</feature>
<evidence type="ECO:0000313" key="3">
    <source>
        <dbReference type="Proteomes" id="UP000001880"/>
    </source>
</evidence>
<dbReference type="OrthoDB" id="6043530at2"/>
<organism evidence="2 3">
    <name type="scientific">Haliangium ochraceum (strain DSM 14365 / JCM 11303 / SMP-2)</name>
    <dbReference type="NCBI Taxonomy" id="502025"/>
    <lineage>
        <taxon>Bacteria</taxon>
        <taxon>Pseudomonadati</taxon>
        <taxon>Myxococcota</taxon>
        <taxon>Polyangia</taxon>
        <taxon>Haliangiales</taxon>
        <taxon>Kofleriaceae</taxon>
        <taxon>Haliangium</taxon>
    </lineage>
</organism>
<feature type="compositionally biased region" description="Basic and acidic residues" evidence="1">
    <location>
        <begin position="560"/>
        <end position="589"/>
    </location>
</feature>
<dbReference type="EMBL" id="CP001804">
    <property type="protein sequence ID" value="ACY13040.1"/>
    <property type="molecule type" value="Genomic_DNA"/>
</dbReference>
<dbReference type="KEGG" id="hoh:Hoch_0399"/>
<keyword evidence="3" id="KW-1185">Reference proteome</keyword>
<dbReference type="AlphaFoldDB" id="D0LJ11"/>
<feature type="compositionally biased region" description="Polar residues" evidence="1">
    <location>
        <begin position="68"/>
        <end position="89"/>
    </location>
</feature>
<dbReference type="Pfam" id="PF14412">
    <property type="entry name" value="AHH"/>
    <property type="match status" value="1"/>
</dbReference>
<feature type="compositionally biased region" description="Low complexity" evidence="1">
    <location>
        <begin position="590"/>
        <end position="606"/>
    </location>
</feature>
<protein>
    <submittedName>
        <fullName evidence="2">Uncharacterized protein</fullName>
    </submittedName>
</protein>
<dbReference type="eggNOG" id="COG3729">
    <property type="taxonomic scope" value="Bacteria"/>
</dbReference>
<dbReference type="HOGENOM" id="CLU_366299_0_0_7"/>
<name>D0LJ11_HALO1</name>